<keyword evidence="1" id="KW-0489">Methyltransferase</keyword>
<organism evidence="1 2">
    <name type="scientific">Pseudotamlana agarivorans</name>
    <dbReference type="NCBI Taxonomy" id="481183"/>
    <lineage>
        <taxon>Bacteria</taxon>
        <taxon>Pseudomonadati</taxon>
        <taxon>Bacteroidota</taxon>
        <taxon>Flavobacteriia</taxon>
        <taxon>Flavobacteriales</taxon>
        <taxon>Flavobacteriaceae</taxon>
        <taxon>Pseudotamlana</taxon>
    </lineage>
</organism>
<dbReference type="Proteomes" id="UP001647509">
    <property type="component" value="Unassembled WGS sequence"/>
</dbReference>
<name>A0ACC5U6R2_9FLAO</name>
<evidence type="ECO:0000313" key="1">
    <source>
        <dbReference type="EMBL" id="MBU2950004.1"/>
    </source>
</evidence>
<protein>
    <submittedName>
        <fullName evidence="1">Class I SAM-dependent DNA methyltransferase</fullName>
    </submittedName>
</protein>
<sequence length="935" mass="108678">MKSTEIKTNVQNVIDKFSKEEFIYDLLIAYGISKTSVTRLKKGDYNFAKADGEILYKKKIFFKVESTDKLLSSIEEISKDERILKHKPRFAILTDYKQIVAKDLLKSRNLDIKLKELPNYFDFFLPLAGSEIYNAKNDDEADRNASYKMADLYDLLIEENPQIYNSKASIHHLNIFLSRLLFCFFSEDTEIFEENIFTNTLAQHTSENGKDTHTFLDNLFDRLNDKKADKYPDYLAKFPYVNGGLFNDSISSPVFTTKARKTLIDLGELQWKDINPDIFGSMIQAVVIPEYRSDLGMHYTSVENILKLIKPLFLDELYEAFENATTVNQLRTVINRLSKIKFFDPACGSGNFLIITYKEIRLLEIKILEKIIDINTSSPYTSATSSTLGFSYDELANTKNPAQNNLTFSQTEIFFTQIQLSQFYGIEIDDFAHEMAILSLWLAEHQMNKIFEETLFDFGKSNPILPLKEAGQITHDNATRVDWNKACPLTKNDEVYIIGNPPYLGSRNQDKNQKEDLDISIYMIKSYRKLDYISIWFYKSAKYIQGYEKTKSAFVSTNSICQGEQVGILWRSIFEMGIEFDFAYTDFKWTNNAKGKAGVTVVIIGLRNISKKTKYLITDGIITKTQNISSNLENGTTKTVQKQTKPLSKFPYMRRGNMPNDKKFLRISKEEKEQLLTKYPVIDKIIKKQVGSDEFINNLEKYCYWISDENLSYALTIPEVKLAIDNCYNYRINSKDKTLHAQALRSHQFREFFECNDNTLLIPIVSSVNREYIPIGFVDRYTIIPNSAQVIYDANSLIFGILTSKMHNVWVKFTAGKMRTDYRYSIFLCYNTFPFPEISNKQKLNLNEYVFAILDERAKHPSKTMAQMYNPDTMPKGLLKAHRELDTAIEQCYRLQPFKNDTERLEYLFKQYEEMIKKDTLFAKQKKTRKKKAKK</sequence>
<proteinExistence type="predicted"/>
<keyword evidence="1" id="KW-0808">Transferase</keyword>
<dbReference type="EMBL" id="JAHKPD010000008">
    <property type="protein sequence ID" value="MBU2950004.1"/>
    <property type="molecule type" value="Genomic_DNA"/>
</dbReference>
<comment type="caution">
    <text evidence="1">The sequence shown here is derived from an EMBL/GenBank/DDBJ whole genome shotgun (WGS) entry which is preliminary data.</text>
</comment>
<evidence type="ECO:0000313" key="2">
    <source>
        <dbReference type="Proteomes" id="UP001647509"/>
    </source>
</evidence>
<reference evidence="1" key="1">
    <citation type="submission" date="2021-05" db="EMBL/GenBank/DDBJ databases">
        <title>Draft genomes of bacteria isolated from model marine particles.</title>
        <authorList>
            <person name="Datta M.S."/>
            <person name="Schwartzman J.A."/>
            <person name="Enke T.N."/>
            <person name="Saavedra J."/>
            <person name="Cermak N."/>
            <person name="Cordero O.X."/>
        </authorList>
    </citation>
    <scope>NUCLEOTIDE SEQUENCE</scope>
    <source>
        <strain evidence="1">I2M19</strain>
    </source>
</reference>
<gene>
    <name evidence="1" type="ORF">KO493_04755</name>
</gene>
<keyword evidence="2" id="KW-1185">Reference proteome</keyword>
<accession>A0ACC5U6R2</accession>